<feature type="domain" description="DUF4776" evidence="2">
    <location>
        <begin position="250"/>
        <end position="702"/>
    </location>
</feature>
<feature type="domain" description="DUF4788" evidence="3">
    <location>
        <begin position="21"/>
        <end position="202"/>
    </location>
</feature>
<dbReference type="HOGENOM" id="CLU_008522_0_0_1"/>
<feature type="region of interest" description="Disordered" evidence="1">
    <location>
        <begin position="1"/>
        <end position="26"/>
    </location>
</feature>
<evidence type="ECO:0000313" key="4">
    <source>
        <dbReference type="EMBL" id="EDW81663.2"/>
    </source>
</evidence>
<proteinExistence type="predicted"/>
<name>B4N9I7_DROWI</name>
<evidence type="ECO:0000259" key="2">
    <source>
        <dbReference type="Pfam" id="PF16003"/>
    </source>
</evidence>
<dbReference type="EMBL" id="CH964232">
    <property type="protein sequence ID" value="EDW81663.2"/>
    <property type="molecule type" value="Genomic_DNA"/>
</dbReference>
<gene>
    <name evidence="4" type="primary">Dwil\GK10902</name>
    <name evidence="4" type="ORF">Dwil_GK10902</name>
</gene>
<feature type="compositionally biased region" description="Basic residues" evidence="1">
    <location>
        <begin position="660"/>
        <end position="669"/>
    </location>
</feature>
<protein>
    <recommendedName>
        <fullName evidence="6">DUF4776 domain-containing protein</fullName>
    </recommendedName>
</protein>
<evidence type="ECO:0008006" key="6">
    <source>
        <dbReference type="Google" id="ProtNLM"/>
    </source>
</evidence>
<evidence type="ECO:0000256" key="1">
    <source>
        <dbReference type="SAM" id="MobiDB-lite"/>
    </source>
</evidence>
<feature type="region of interest" description="Disordered" evidence="1">
    <location>
        <begin position="480"/>
        <end position="499"/>
    </location>
</feature>
<evidence type="ECO:0000313" key="5">
    <source>
        <dbReference type="Proteomes" id="UP000007798"/>
    </source>
</evidence>
<organism evidence="4 5">
    <name type="scientific">Drosophila willistoni</name>
    <name type="common">Fruit fly</name>
    <dbReference type="NCBI Taxonomy" id="7260"/>
    <lineage>
        <taxon>Eukaryota</taxon>
        <taxon>Metazoa</taxon>
        <taxon>Ecdysozoa</taxon>
        <taxon>Arthropoda</taxon>
        <taxon>Hexapoda</taxon>
        <taxon>Insecta</taxon>
        <taxon>Pterygota</taxon>
        <taxon>Neoptera</taxon>
        <taxon>Endopterygota</taxon>
        <taxon>Diptera</taxon>
        <taxon>Brachycera</taxon>
        <taxon>Muscomorpha</taxon>
        <taxon>Ephydroidea</taxon>
        <taxon>Drosophilidae</taxon>
        <taxon>Drosophila</taxon>
        <taxon>Sophophora</taxon>
    </lineage>
</organism>
<dbReference type="AlphaFoldDB" id="B4N9I7"/>
<dbReference type="InterPro" id="IPR031949">
    <property type="entry name" value="DUF4776"/>
</dbReference>
<dbReference type="PANTHER" id="PTHR39079">
    <property type="entry name" value="FI08034P-RELATED"/>
    <property type="match status" value="1"/>
</dbReference>
<dbReference type="InParanoid" id="B4N9I7"/>
<feature type="region of interest" description="Disordered" evidence="1">
    <location>
        <begin position="653"/>
        <end position="688"/>
    </location>
</feature>
<dbReference type="eggNOG" id="ENOG502QSI5">
    <property type="taxonomic scope" value="Eukaryota"/>
</dbReference>
<reference evidence="4 5" key="1">
    <citation type="journal article" date="2007" name="Nature">
        <title>Evolution of genes and genomes on the Drosophila phylogeny.</title>
        <authorList>
            <consortium name="Drosophila 12 Genomes Consortium"/>
            <person name="Clark A.G."/>
            <person name="Eisen M.B."/>
            <person name="Smith D.R."/>
            <person name="Bergman C.M."/>
            <person name="Oliver B."/>
            <person name="Markow T.A."/>
            <person name="Kaufman T.C."/>
            <person name="Kellis M."/>
            <person name="Gelbart W."/>
            <person name="Iyer V.N."/>
            <person name="Pollard D.A."/>
            <person name="Sackton T.B."/>
            <person name="Larracuente A.M."/>
            <person name="Singh N.D."/>
            <person name="Abad J.P."/>
            <person name="Abt D.N."/>
            <person name="Adryan B."/>
            <person name="Aguade M."/>
            <person name="Akashi H."/>
            <person name="Anderson W.W."/>
            <person name="Aquadro C.F."/>
            <person name="Ardell D.H."/>
            <person name="Arguello R."/>
            <person name="Artieri C.G."/>
            <person name="Barbash D.A."/>
            <person name="Barker D."/>
            <person name="Barsanti P."/>
            <person name="Batterham P."/>
            <person name="Batzoglou S."/>
            <person name="Begun D."/>
            <person name="Bhutkar A."/>
            <person name="Blanco E."/>
            <person name="Bosak S.A."/>
            <person name="Bradley R.K."/>
            <person name="Brand A.D."/>
            <person name="Brent M.R."/>
            <person name="Brooks A.N."/>
            <person name="Brown R.H."/>
            <person name="Butlin R.K."/>
            <person name="Caggese C."/>
            <person name="Calvi B.R."/>
            <person name="Bernardo de Carvalho A."/>
            <person name="Caspi A."/>
            <person name="Castrezana S."/>
            <person name="Celniker S.E."/>
            <person name="Chang J.L."/>
            <person name="Chapple C."/>
            <person name="Chatterji S."/>
            <person name="Chinwalla A."/>
            <person name="Civetta A."/>
            <person name="Clifton S.W."/>
            <person name="Comeron J.M."/>
            <person name="Costello J.C."/>
            <person name="Coyne J.A."/>
            <person name="Daub J."/>
            <person name="David R.G."/>
            <person name="Delcher A.L."/>
            <person name="Delehaunty K."/>
            <person name="Do C.B."/>
            <person name="Ebling H."/>
            <person name="Edwards K."/>
            <person name="Eickbush T."/>
            <person name="Evans J.D."/>
            <person name="Filipski A."/>
            <person name="Findeiss S."/>
            <person name="Freyhult E."/>
            <person name="Fulton L."/>
            <person name="Fulton R."/>
            <person name="Garcia A.C."/>
            <person name="Gardiner A."/>
            <person name="Garfield D.A."/>
            <person name="Garvin B.E."/>
            <person name="Gibson G."/>
            <person name="Gilbert D."/>
            <person name="Gnerre S."/>
            <person name="Godfrey J."/>
            <person name="Good R."/>
            <person name="Gotea V."/>
            <person name="Gravely B."/>
            <person name="Greenberg A.J."/>
            <person name="Griffiths-Jones S."/>
            <person name="Gross S."/>
            <person name="Guigo R."/>
            <person name="Gustafson E.A."/>
            <person name="Haerty W."/>
            <person name="Hahn M.W."/>
            <person name="Halligan D.L."/>
            <person name="Halpern A.L."/>
            <person name="Halter G.M."/>
            <person name="Han M.V."/>
            <person name="Heger A."/>
            <person name="Hillier L."/>
            <person name="Hinrichs A.S."/>
            <person name="Holmes I."/>
            <person name="Hoskins R.A."/>
            <person name="Hubisz M.J."/>
            <person name="Hultmark D."/>
            <person name="Huntley M.A."/>
            <person name="Jaffe D.B."/>
            <person name="Jagadeeshan S."/>
            <person name="Jeck W.R."/>
            <person name="Johnson J."/>
            <person name="Jones C.D."/>
            <person name="Jordan W.C."/>
            <person name="Karpen G.H."/>
            <person name="Kataoka E."/>
            <person name="Keightley P.D."/>
            <person name="Kheradpour P."/>
            <person name="Kirkness E.F."/>
            <person name="Koerich L.B."/>
            <person name="Kristiansen K."/>
            <person name="Kudrna D."/>
            <person name="Kulathinal R.J."/>
            <person name="Kumar S."/>
            <person name="Kwok R."/>
            <person name="Lander E."/>
            <person name="Langley C.H."/>
            <person name="Lapoint R."/>
            <person name="Lazzaro B.P."/>
            <person name="Lee S.J."/>
            <person name="Levesque L."/>
            <person name="Li R."/>
            <person name="Lin C.F."/>
            <person name="Lin M.F."/>
            <person name="Lindblad-Toh K."/>
            <person name="Llopart A."/>
            <person name="Long M."/>
            <person name="Low L."/>
            <person name="Lozovsky E."/>
            <person name="Lu J."/>
            <person name="Luo M."/>
            <person name="Machado C.A."/>
            <person name="Makalowski W."/>
            <person name="Marzo M."/>
            <person name="Matsuda M."/>
            <person name="Matzkin L."/>
            <person name="McAllister B."/>
            <person name="McBride C.S."/>
            <person name="McKernan B."/>
            <person name="McKernan K."/>
            <person name="Mendez-Lago M."/>
            <person name="Minx P."/>
            <person name="Mollenhauer M.U."/>
            <person name="Montooth K."/>
            <person name="Mount S.M."/>
            <person name="Mu X."/>
            <person name="Myers E."/>
            <person name="Negre B."/>
            <person name="Newfeld S."/>
            <person name="Nielsen R."/>
            <person name="Noor M.A."/>
            <person name="O'Grady P."/>
            <person name="Pachter L."/>
            <person name="Papaceit M."/>
            <person name="Parisi M.J."/>
            <person name="Parisi M."/>
            <person name="Parts L."/>
            <person name="Pedersen J.S."/>
            <person name="Pesole G."/>
            <person name="Phillippy A.M."/>
            <person name="Ponting C.P."/>
            <person name="Pop M."/>
            <person name="Porcelli D."/>
            <person name="Powell J.R."/>
            <person name="Prohaska S."/>
            <person name="Pruitt K."/>
            <person name="Puig M."/>
            <person name="Quesneville H."/>
            <person name="Ram K.R."/>
            <person name="Rand D."/>
            <person name="Rasmussen M.D."/>
            <person name="Reed L.K."/>
            <person name="Reenan R."/>
            <person name="Reily A."/>
            <person name="Remington K.A."/>
            <person name="Rieger T.T."/>
            <person name="Ritchie M.G."/>
            <person name="Robin C."/>
            <person name="Rogers Y.H."/>
            <person name="Rohde C."/>
            <person name="Rozas J."/>
            <person name="Rubenfield M.J."/>
            <person name="Ruiz A."/>
            <person name="Russo S."/>
            <person name="Salzberg S.L."/>
            <person name="Sanchez-Gracia A."/>
            <person name="Saranga D.J."/>
            <person name="Sato H."/>
            <person name="Schaeffer S.W."/>
            <person name="Schatz M.C."/>
            <person name="Schlenke T."/>
            <person name="Schwartz R."/>
            <person name="Segarra C."/>
            <person name="Singh R.S."/>
            <person name="Sirot L."/>
            <person name="Sirota M."/>
            <person name="Sisneros N.B."/>
            <person name="Smith C.D."/>
            <person name="Smith T.F."/>
            <person name="Spieth J."/>
            <person name="Stage D.E."/>
            <person name="Stark A."/>
            <person name="Stephan W."/>
            <person name="Strausberg R.L."/>
            <person name="Strempel S."/>
            <person name="Sturgill D."/>
            <person name="Sutton G."/>
            <person name="Sutton G.G."/>
            <person name="Tao W."/>
            <person name="Teichmann S."/>
            <person name="Tobari Y.N."/>
            <person name="Tomimura Y."/>
            <person name="Tsolas J.M."/>
            <person name="Valente V.L."/>
            <person name="Venter E."/>
            <person name="Venter J.C."/>
            <person name="Vicario S."/>
            <person name="Vieira F.G."/>
            <person name="Vilella A.J."/>
            <person name="Villasante A."/>
            <person name="Walenz B."/>
            <person name="Wang J."/>
            <person name="Wasserman M."/>
            <person name="Watts T."/>
            <person name="Wilson D."/>
            <person name="Wilson R.K."/>
            <person name="Wing R.A."/>
            <person name="Wolfner M.F."/>
            <person name="Wong A."/>
            <person name="Wong G.K."/>
            <person name="Wu C.I."/>
            <person name="Wu G."/>
            <person name="Yamamoto D."/>
            <person name="Yang H.P."/>
            <person name="Yang S.P."/>
            <person name="Yorke J.A."/>
            <person name="Yoshida K."/>
            <person name="Zdobnov E."/>
            <person name="Zhang P."/>
            <person name="Zhang Y."/>
            <person name="Zimin A.V."/>
            <person name="Baldwin J."/>
            <person name="Abdouelleil A."/>
            <person name="Abdulkadir J."/>
            <person name="Abebe A."/>
            <person name="Abera B."/>
            <person name="Abreu J."/>
            <person name="Acer S.C."/>
            <person name="Aftuck L."/>
            <person name="Alexander A."/>
            <person name="An P."/>
            <person name="Anderson E."/>
            <person name="Anderson S."/>
            <person name="Arachi H."/>
            <person name="Azer M."/>
            <person name="Bachantsang P."/>
            <person name="Barry A."/>
            <person name="Bayul T."/>
            <person name="Berlin A."/>
            <person name="Bessette D."/>
            <person name="Bloom T."/>
            <person name="Blye J."/>
            <person name="Boguslavskiy L."/>
            <person name="Bonnet C."/>
            <person name="Boukhgalter B."/>
            <person name="Bourzgui I."/>
            <person name="Brown A."/>
            <person name="Cahill P."/>
            <person name="Channer S."/>
            <person name="Cheshatsang Y."/>
            <person name="Chuda L."/>
            <person name="Citroen M."/>
            <person name="Collymore A."/>
            <person name="Cooke P."/>
            <person name="Costello M."/>
            <person name="D'Aco K."/>
            <person name="Daza R."/>
            <person name="De Haan G."/>
            <person name="DeGray S."/>
            <person name="DeMaso C."/>
            <person name="Dhargay N."/>
            <person name="Dooley K."/>
            <person name="Dooley E."/>
            <person name="Doricent M."/>
            <person name="Dorje P."/>
            <person name="Dorjee K."/>
            <person name="Dupes A."/>
            <person name="Elong R."/>
            <person name="Falk J."/>
            <person name="Farina A."/>
            <person name="Faro S."/>
            <person name="Ferguson D."/>
            <person name="Fisher S."/>
            <person name="Foley C.D."/>
            <person name="Franke A."/>
            <person name="Friedrich D."/>
            <person name="Gadbois L."/>
            <person name="Gearin G."/>
            <person name="Gearin C.R."/>
            <person name="Giannoukos G."/>
            <person name="Goode T."/>
            <person name="Graham J."/>
            <person name="Grandbois E."/>
            <person name="Grewal S."/>
            <person name="Gyaltsen K."/>
            <person name="Hafez N."/>
            <person name="Hagos B."/>
            <person name="Hall J."/>
            <person name="Henson C."/>
            <person name="Hollinger A."/>
            <person name="Honan T."/>
            <person name="Huard M.D."/>
            <person name="Hughes L."/>
            <person name="Hurhula B."/>
            <person name="Husby M.E."/>
            <person name="Kamat A."/>
            <person name="Kanga B."/>
            <person name="Kashin S."/>
            <person name="Khazanovich D."/>
            <person name="Kisner P."/>
            <person name="Lance K."/>
            <person name="Lara M."/>
            <person name="Lee W."/>
            <person name="Lennon N."/>
            <person name="Letendre F."/>
            <person name="LeVine R."/>
            <person name="Lipovsky A."/>
            <person name="Liu X."/>
            <person name="Liu J."/>
            <person name="Liu S."/>
            <person name="Lokyitsang T."/>
            <person name="Lokyitsang Y."/>
            <person name="Lubonja R."/>
            <person name="Lui A."/>
            <person name="MacDonald P."/>
            <person name="Magnisalis V."/>
            <person name="Maru K."/>
            <person name="Matthews C."/>
            <person name="McCusker W."/>
            <person name="McDonough S."/>
            <person name="Mehta T."/>
            <person name="Meldrim J."/>
            <person name="Meneus L."/>
            <person name="Mihai O."/>
            <person name="Mihalev A."/>
            <person name="Mihova T."/>
            <person name="Mittelman R."/>
            <person name="Mlenga V."/>
            <person name="Montmayeur A."/>
            <person name="Mulrain L."/>
            <person name="Navidi A."/>
            <person name="Naylor J."/>
            <person name="Negash T."/>
            <person name="Nguyen T."/>
            <person name="Nguyen N."/>
            <person name="Nicol R."/>
            <person name="Norbu C."/>
            <person name="Norbu N."/>
            <person name="Novod N."/>
            <person name="O'Neill B."/>
            <person name="Osman S."/>
            <person name="Markiewicz E."/>
            <person name="Oyono O.L."/>
            <person name="Patti C."/>
            <person name="Phunkhang P."/>
            <person name="Pierre F."/>
            <person name="Priest M."/>
            <person name="Raghuraman S."/>
            <person name="Rege F."/>
            <person name="Reyes R."/>
            <person name="Rise C."/>
            <person name="Rogov P."/>
            <person name="Ross K."/>
            <person name="Ryan E."/>
            <person name="Settipalli S."/>
            <person name="Shea T."/>
            <person name="Sherpa N."/>
            <person name="Shi L."/>
            <person name="Shih D."/>
            <person name="Sparrow T."/>
            <person name="Spaulding J."/>
            <person name="Stalker J."/>
            <person name="Stange-Thomann N."/>
            <person name="Stavropoulos S."/>
            <person name="Stone C."/>
            <person name="Strader C."/>
            <person name="Tesfaye S."/>
            <person name="Thomson T."/>
            <person name="Thoulutsang Y."/>
            <person name="Thoulutsang D."/>
            <person name="Topham K."/>
            <person name="Topping I."/>
            <person name="Tsamla T."/>
            <person name="Vassiliev H."/>
            <person name="Vo A."/>
            <person name="Wangchuk T."/>
            <person name="Wangdi T."/>
            <person name="Weiand M."/>
            <person name="Wilkinson J."/>
            <person name="Wilson A."/>
            <person name="Yadav S."/>
            <person name="Young G."/>
            <person name="Yu Q."/>
            <person name="Zembek L."/>
            <person name="Zhong D."/>
            <person name="Zimmer A."/>
            <person name="Zwirko Z."/>
            <person name="Jaffe D.B."/>
            <person name="Alvarez P."/>
            <person name="Brockman W."/>
            <person name="Butler J."/>
            <person name="Chin C."/>
            <person name="Gnerre S."/>
            <person name="Grabherr M."/>
            <person name="Kleber M."/>
            <person name="Mauceli E."/>
            <person name="MacCallum I."/>
        </authorList>
    </citation>
    <scope>NUCLEOTIDE SEQUENCE [LARGE SCALE GENOMIC DNA]</scope>
    <source>
        <strain evidence="5">Tucson 14030-0811.24</strain>
    </source>
</reference>
<dbReference type="Pfam" id="PF16003">
    <property type="entry name" value="DUF4776"/>
    <property type="match status" value="1"/>
</dbReference>
<dbReference type="OrthoDB" id="7883086at2759"/>
<evidence type="ECO:0000259" key="3">
    <source>
        <dbReference type="Pfam" id="PF16032"/>
    </source>
</evidence>
<dbReference type="Pfam" id="PF16032">
    <property type="entry name" value="DUF4788"/>
    <property type="match status" value="1"/>
</dbReference>
<dbReference type="Proteomes" id="UP000007798">
    <property type="component" value="Unassembled WGS sequence"/>
</dbReference>
<dbReference type="InterPro" id="IPR031992">
    <property type="entry name" value="DUF4788"/>
</dbReference>
<feature type="region of interest" description="Disordered" evidence="1">
    <location>
        <begin position="728"/>
        <end position="752"/>
    </location>
</feature>
<dbReference type="PANTHER" id="PTHR39079:SF1">
    <property type="entry name" value="GH11706P-RELATED"/>
    <property type="match status" value="1"/>
</dbReference>
<accession>B4N9I7</accession>
<keyword evidence="5" id="KW-1185">Reference proteome</keyword>
<sequence length="777" mass="87081">MVTTLPQQIGKHSLSGHDNNDQFASDPETLRQGLEKAGMPLLVRYGGNLIGNGKLIFPEIVLNKIDIGMNDLMHADTCELKRNDQKVGIVELLCRITIKCDEMVSGSDERPKTCADLNSVINKQDIMFLMSTADPCAKHQELCNNVSESEEGDARLRLDIDRYRSMNSRVDPSTIEEPEPEVISCNVLRKVTDHYVDVIDSVAKKIKDLEPSFSPSREPAITRPSNEMGDMPSNFAGADCTIPIPVGDMEKQGIRFCPVCLYSMSWLPKYACCPNCGAKPMPVVKESSRTKLTASKILDEVLVKPQATLGAEDFCVDPCKVKLNEECPDEAKDTCSATRCTCKGGKICAHCRIRKLCEDIFAKKGDTNPHCPIVEPESDEDFCVIAETETDCRPYLVRVFSELRDLYQINDNKKAMEHQTRCTQSLMTMKSKRSIAAKLLSKSGKAASMGALTDKNYAGVPTKLGHKTCMNQNRTVSRRHGWNWTSSPQARRHGWRPGAIARPTSNVMKFFLDHETRKSVYNVCQKVLDQDMQRTRGHQPVLSVSKKNGETFITLRPLQTLGIEQHPIVFKIVKSDLAKALREIGRSLKDKGFAKCSCHQTLRLCTCRSDQDKQNLNRALIKECKKHQMPPCADQLVLTDTSESELEFNFEITPPAGTKKPIKRSKSRVVNRSTQTNKTDRNIKPQYPIDQSPYYRTFDCAVGDRYMGTAFGALTENVFEDGVFGYRGGGQHGQPPAPKNQKIWGPQPGAPLRIKNKKAWKDMSPSILNKMRKLKKK</sequence>
<dbReference type="STRING" id="7260.B4N9I7"/>